<dbReference type="GO" id="GO:0016787">
    <property type="term" value="F:hydrolase activity"/>
    <property type="evidence" value="ECO:0007669"/>
    <property type="project" value="UniProtKB-KW"/>
</dbReference>
<dbReference type="Proteomes" id="UP000807306">
    <property type="component" value="Unassembled WGS sequence"/>
</dbReference>
<proteinExistence type="predicted"/>
<dbReference type="SUPFAM" id="SSF53474">
    <property type="entry name" value="alpha/beta-Hydrolases"/>
    <property type="match status" value="1"/>
</dbReference>
<dbReference type="Gene3D" id="3.40.50.1820">
    <property type="entry name" value="alpha/beta hydrolase"/>
    <property type="match status" value="1"/>
</dbReference>
<protein>
    <submittedName>
        <fullName evidence="3">Alpha/Beta hydrolase protein</fullName>
    </submittedName>
</protein>
<organism evidence="3 4">
    <name type="scientific">Crepidotus variabilis</name>
    <dbReference type="NCBI Taxonomy" id="179855"/>
    <lineage>
        <taxon>Eukaryota</taxon>
        <taxon>Fungi</taxon>
        <taxon>Dikarya</taxon>
        <taxon>Basidiomycota</taxon>
        <taxon>Agaricomycotina</taxon>
        <taxon>Agaricomycetes</taxon>
        <taxon>Agaricomycetidae</taxon>
        <taxon>Agaricales</taxon>
        <taxon>Agaricineae</taxon>
        <taxon>Crepidotaceae</taxon>
        <taxon>Crepidotus</taxon>
    </lineage>
</organism>
<name>A0A9P6EK44_9AGAR</name>
<gene>
    <name evidence="3" type="ORF">CPB83DRAFT_868487</name>
</gene>
<feature type="domain" description="BD-FAE-like" evidence="2">
    <location>
        <begin position="60"/>
        <end position="150"/>
    </location>
</feature>
<dbReference type="InterPro" id="IPR029058">
    <property type="entry name" value="AB_hydrolase_fold"/>
</dbReference>
<keyword evidence="4" id="KW-1185">Reference proteome</keyword>
<comment type="caution">
    <text evidence="3">The sequence shown here is derived from an EMBL/GenBank/DDBJ whole genome shotgun (WGS) entry which is preliminary data.</text>
</comment>
<evidence type="ECO:0000313" key="4">
    <source>
        <dbReference type="Proteomes" id="UP000807306"/>
    </source>
</evidence>
<dbReference type="InterPro" id="IPR050300">
    <property type="entry name" value="GDXG_lipolytic_enzyme"/>
</dbReference>
<dbReference type="AlphaFoldDB" id="A0A9P6EK44"/>
<dbReference type="OrthoDB" id="433474at2759"/>
<keyword evidence="1 3" id="KW-0378">Hydrolase</keyword>
<evidence type="ECO:0000313" key="3">
    <source>
        <dbReference type="EMBL" id="KAF9530512.1"/>
    </source>
</evidence>
<dbReference type="EMBL" id="MU157839">
    <property type="protein sequence ID" value="KAF9530512.1"/>
    <property type="molecule type" value="Genomic_DNA"/>
</dbReference>
<accession>A0A9P6EK44</accession>
<reference evidence="3" key="1">
    <citation type="submission" date="2020-11" db="EMBL/GenBank/DDBJ databases">
        <authorList>
            <consortium name="DOE Joint Genome Institute"/>
            <person name="Ahrendt S."/>
            <person name="Riley R."/>
            <person name="Andreopoulos W."/>
            <person name="Labutti K."/>
            <person name="Pangilinan J."/>
            <person name="Ruiz-Duenas F.J."/>
            <person name="Barrasa J.M."/>
            <person name="Sanchez-Garcia M."/>
            <person name="Camarero S."/>
            <person name="Miyauchi S."/>
            <person name="Serrano A."/>
            <person name="Linde D."/>
            <person name="Babiker R."/>
            <person name="Drula E."/>
            <person name="Ayuso-Fernandez I."/>
            <person name="Pacheco R."/>
            <person name="Padilla G."/>
            <person name="Ferreira P."/>
            <person name="Barriuso J."/>
            <person name="Kellner H."/>
            <person name="Castanera R."/>
            <person name="Alfaro M."/>
            <person name="Ramirez L."/>
            <person name="Pisabarro A.G."/>
            <person name="Kuo A."/>
            <person name="Tritt A."/>
            <person name="Lipzen A."/>
            <person name="He G."/>
            <person name="Yan M."/>
            <person name="Ng V."/>
            <person name="Cullen D."/>
            <person name="Martin F."/>
            <person name="Rosso M.-N."/>
            <person name="Henrissat B."/>
            <person name="Hibbett D."/>
            <person name="Martinez A.T."/>
            <person name="Grigoriev I.V."/>
        </authorList>
    </citation>
    <scope>NUCLEOTIDE SEQUENCE</scope>
    <source>
        <strain evidence="3">CBS 506.95</strain>
    </source>
</reference>
<evidence type="ECO:0000256" key="1">
    <source>
        <dbReference type="ARBA" id="ARBA00022801"/>
    </source>
</evidence>
<sequence length="264" mass="28983">MQQAIEPPSTRKRPIPIAHLLLEAKRAAIDICAFQAVYFDVYYPPAAARDVKDECSIVKCTPTLVFFSGGGFLRGSRSSLPLNLAHNNLGAFFAAKGILTIIPDYRLVPSITFPQGSVDVRDAFQWVVKNSQRIEANSNHLYVLAHSAGGIHVSGCLLTPSLFEPVAKYLRGITFLGVPITISHHIAQFPPILNLRAACEPRLIRKSIYMFTQTLVKKGVQVEELVLAGHDHMSPIMALSSGYGGEWGDNVAEWILGARYLNLS</sequence>
<dbReference type="Pfam" id="PF20434">
    <property type="entry name" value="BD-FAE"/>
    <property type="match status" value="1"/>
</dbReference>
<dbReference type="InterPro" id="IPR049492">
    <property type="entry name" value="BD-FAE-like_dom"/>
</dbReference>
<evidence type="ECO:0000259" key="2">
    <source>
        <dbReference type="Pfam" id="PF20434"/>
    </source>
</evidence>
<dbReference type="PANTHER" id="PTHR48081">
    <property type="entry name" value="AB HYDROLASE SUPERFAMILY PROTEIN C4A8.06C"/>
    <property type="match status" value="1"/>
</dbReference>